<dbReference type="EMBL" id="LR861803">
    <property type="protein sequence ID" value="CAD1788824.1"/>
    <property type="molecule type" value="Genomic_DNA"/>
</dbReference>
<organism evidence="4 5">
    <name type="scientific">Xanthomonas euroxanthea</name>
    <dbReference type="NCBI Taxonomy" id="2259622"/>
    <lineage>
        <taxon>Bacteria</taxon>
        <taxon>Pseudomonadati</taxon>
        <taxon>Pseudomonadota</taxon>
        <taxon>Gammaproteobacteria</taxon>
        <taxon>Lysobacterales</taxon>
        <taxon>Lysobacteraceae</taxon>
        <taxon>Xanthomonas</taxon>
    </lineage>
</organism>
<dbReference type="InterPro" id="IPR006431">
    <property type="entry name" value="Phage_tape_meas_C"/>
</dbReference>
<dbReference type="AlphaFoldDB" id="A0A8E4ELK3"/>
<reference evidence="4 5" key="1">
    <citation type="submission" date="2020-07" db="EMBL/GenBank/DDBJ databases">
        <authorList>
            <person name="Teixeira M."/>
        </authorList>
    </citation>
    <scope>NUCLEOTIDE SEQUENCE [LARGE SCALE GENOMIC DNA]</scope>
    <source>
        <strain evidence="4">1</strain>
        <strain evidence="3">Xanthomonas sp. CPBF 367</strain>
    </source>
</reference>
<proteinExistence type="predicted"/>
<feature type="domain" description="Bacteriophage tail tape measure C-terminal" evidence="2">
    <location>
        <begin position="703"/>
        <end position="776"/>
    </location>
</feature>
<accession>A0A8E4ELK3</accession>
<name>A0A8E4ELK3_9XANT</name>
<evidence type="ECO:0000259" key="1">
    <source>
        <dbReference type="Pfam" id="PF06791"/>
    </source>
</evidence>
<protein>
    <submittedName>
        <fullName evidence="4">Phage tail tape measure protein</fullName>
    </submittedName>
</protein>
<evidence type="ECO:0000313" key="3">
    <source>
        <dbReference type="EMBL" id="CAD0317993.1"/>
    </source>
</evidence>
<dbReference type="EMBL" id="LR824641">
    <property type="protein sequence ID" value="CAD0317993.1"/>
    <property type="molecule type" value="Genomic_DNA"/>
</dbReference>
<dbReference type="RefSeq" id="WP_119130864.1">
    <property type="nucleotide sequence ID" value="NZ_LR861803.1"/>
</dbReference>
<dbReference type="GeneID" id="79388408"/>
<dbReference type="Proteomes" id="UP000515493">
    <property type="component" value="Chromosome"/>
</dbReference>
<evidence type="ECO:0000313" key="4">
    <source>
        <dbReference type="EMBL" id="CAD1788824.1"/>
    </source>
</evidence>
<dbReference type="Pfam" id="PF09718">
    <property type="entry name" value="Tape_meas_lam_C"/>
    <property type="match status" value="1"/>
</dbReference>
<sequence>MADQSANLRVRISADVNDIKQGLALLRGQLTDLRKQAGTPLPANDPIKQLGISAGQTRQAMAQLPMQFTDIFTSLQGGMPWFTVLVQQGGQIKDSFGGVGPALSGVSSALLGMVNPLTITAAAVAAVALAWKQGEDRSFAFSKALLDTGNYAAASTGQLEGLVSNLDKLDGISLGTAREAVLKVAETGKFTGQQFEQVAASAAMMKTATGQAIDETIAKFVEIRKDPVKALLELNEKEHFLTQTQLERINTLVEEGNKQQAVAEAVKLYDEQVESVARRALTDMPAMSKAWTGVKDEASGAWGEVEKYADLLDRVISKQDALGNSVVWKRLSAALANSGGVVGGLARYSGLLDEIAQKQDQADKSTAGQTIGGGMLNSLGALGSLIKASKGALESAAGPDFSNVVATVDRGPAIDSEQARASLKFQDDTNSRLAKTLDLEGQIKQMKEDAAKAGVTDAKLLAEREKVMRAEAAAKGAKGATSLATAARSAGLQSIKDAFTAEQAQIATSTKILQAQYQAREVSAETYYQRMRGLAERGTAAEAQSLQKQIDYLNSRNVSGKQSIDVNKQVGELEAQLAKVRTEGAAALEVLSTEEGKLKKQREDALASYKAALNASTDALQEDMDAMIARVGAGDREFEIQQRLNGVYREQAQRLTELALQKNTGRIDEATAAAEEQAVRDATERRVQVIRDGYVRMSEAQADWGRGAAAAWANYRDEASNAAGAVESATTSALTSFEDMVVKATTNSKVSFRDMANSIIADFARITVRKGMTSLLGGVFGGSQVGAVQRETIPLQGWDTGGYTGPGGKFEPAGIVHKGEGVLSQLDIAAIGGPRGFASLLSTIRRGRGYAAGGLVGSTARPSVAGAGGMSVEINNYSGSQVTAREEKQRMPDGSEMKKLVLSIVDNEIARGGSTAGMIRGRFDVKDRR</sequence>
<evidence type="ECO:0000313" key="5">
    <source>
        <dbReference type="Proteomes" id="UP000515493"/>
    </source>
</evidence>
<gene>
    <name evidence="4" type="ORF">XSP_001074</name>
</gene>
<feature type="domain" description="Bacteriophage tail tape measure N-terminal" evidence="1">
    <location>
        <begin position="48"/>
        <end position="249"/>
    </location>
</feature>
<dbReference type="InterPro" id="IPR009628">
    <property type="entry name" value="Phage_tape_measure_N"/>
</dbReference>
<dbReference type="KEGG" id="xeu:XSP_001074"/>
<dbReference type="Pfam" id="PF06791">
    <property type="entry name" value="TMP_2"/>
    <property type="match status" value="1"/>
</dbReference>
<evidence type="ECO:0000259" key="2">
    <source>
        <dbReference type="Pfam" id="PF09718"/>
    </source>
</evidence>